<dbReference type="OrthoDB" id="2016852at2759"/>
<keyword evidence="5" id="KW-0648">Protein biosynthesis</keyword>
<keyword evidence="3" id="KW-0547">Nucleotide-binding</keyword>
<proteinExistence type="inferred from homology"/>
<evidence type="ECO:0000256" key="6">
    <source>
        <dbReference type="ARBA" id="ARBA00023146"/>
    </source>
</evidence>
<dbReference type="EMBL" id="KZ451950">
    <property type="protein sequence ID" value="PKA58793.1"/>
    <property type="molecule type" value="Genomic_DNA"/>
</dbReference>
<evidence type="ECO:0000256" key="4">
    <source>
        <dbReference type="ARBA" id="ARBA00022840"/>
    </source>
</evidence>
<gene>
    <name evidence="7" type="ORF">AXF42_Ash000886</name>
</gene>
<keyword evidence="2 7" id="KW-0436">Ligase</keyword>
<dbReference type="PANTHER" id="PTHR45794">
    <property type="entry name" value="LEUCYL-TRNA SYNTHETASE"/>
    <property type="match status" value="1"/>
</dbReference>
<evidence type="ECO:0000256" key="3">
    <source>
        <dbReference type="ARBA" id="ARBA00022741"/>
    </source>
</evidence>
<dbReference type="InterPro" id="IPR004493">
    <property type="entry name" value="Leu-tRNA-synth_Ia_arc/euk"/>
</dbReference>
<dbReference type="GO" id="GO:0004823">
    <property type="term" value="F:leucine-tRNA ligase activity"/>
    <property type="evidence" value="ECO:0007669"/>
    <property type="project" value="UniProtKB-EC"/>
</dbReference>
<dbReference type="EC" id="6.1.1.4" evidence="7"/>
<reference evidence="7 8" key="1">
    <citation type="journal article" date="2017" name="Nature">
        <title>The Apostasia genome and the evolution of orchids.</title>
        <authorList>
            <person name="Zhang G.Q."/>
            <person name="Liu K.W."/>
            <person name="Li Z."/>
            <person name="Lohaus R."/>
            <person name="Hsiao Y.Y."/>
            <person name="Niu S.C."/>
            <person name="Wang J.Y."/>
            <person name="Lin Y.C."/>
            <person name="Xu Q."/>
            <person name="Chen L.J."/>
            <person name="Yoshida K."/>
            <person name="Fujiwara S."/>
            <person name="Wang Z.W."/>
            <person name="Zhang Y.Q."/>
            <person name="Mitsuda N."/>
            <person name="Wang M."/>
            <person name="Liu G.H."/>
            <person name="Pecoraro L."/>
            <person name="Huang H.X."/>
            <person name="Xiao X.J."/>
            <person name="Lin M."/>
            <person name="Wu X.Y."/>
            <person name="Wu W.L."/>
            <person name="Chen Y.Y."/>
            <person name="Chang S.B."/>
            <person name="Sakamoto S."/>
            <person name="Ohme-Takagi M."/>
            <person name="Yagi M."/>
            <person name="Zeng S.J."/>
            <person name="Shen C.Y."/>
            <person name="Yeh C.M."/>
            <person name="Luo Y.B."/>
            <person name="Tsai W.C."/>
            <person name="Van de Peer Y."/>
            <person name="Liu Z.J."/>
        </authorList>
    </citation>
    <scope>NUCLEOTIDE SEQUENCE [LARGE SCALE GENOMIC DNA]</scope>
    <source>
        <strain evidence="8">cv. Shenzhen</strain>
        <tissue evidence="7">Stem</tissue>
    </source>
</reference>
<sequence>MKSLGLSDSEIAEFKDPYRWLCYFPPLAKEDLKAFGMGCDWRRSFITTDMNPFHDNFFRWQMRNLYCMGKILKYMRYTVFSPLDGQPCADHDRASGEGVQPQDYVLIKMEVIPPFPEKLKALEGQKILLAAAILRPETTLGKQIVGYCLLGNMVLLKFMKLMFSFLLKGLLSIFHIRDYRGFPRSQLAC</sequence>
<keyword evidence="4" id="KW-0067">ATP-binding</keyword>
<name>A0A2I0ATB7_9ASPA</name>
<dbReference type="Proteomes" id="UP000236161">
    <property type="component" value="Unassembled WGS sequence"/>
</dbReference>
<evidence type="ECO:0000256" key="1">
    <source>
        <dbReference type="ARBA" id="ARBA00005594"/>
    </source>
</evidence>
<dbReference type="AlphaFoldDB" id="A0A2I0ATB7"/>
<evidence type="ECO:0000256" key="2">
    <source>
        <dbReference type="ARBA" id="ARBA00022598"/>
    </source>
</evidence>
<dbReference type="GO" id="GO:0006429">
    <property type="term" value="P:leucyl-tRNA aminoacylation"/>
    <property type="evidence" value="ECO:0007669"/>
    <property type="project" value="InterPro"/>
</dbReference>
<evidence type="ECO:0000256" key="5">
    <source>
        <dbReference type="ARBA" id="ARBA00022917"/>
    </source>
</evidence>
<comment type="similarity">
    <text evidence="1">Belongs to the class-I aminoacyl-tRNA synthetase family.</text>
</comment>
<protein>
    <submittedName>
        <fullName evidence="7">Leucyl-tRNA synthetase</fullName>
        <ecNumber evidence="7">6.1.1.4</ecNumber>
    </submittedName>
</protein>
<accession>A0A2I0ATB7</accession>
<keyword evidence="8" id="KW-1185">Reference proteome</keyword>
<keyword evidence="6 7" id="KW-0030">Aminoacyl-tRNA synthetase</keyword>
<dbReference type="GO" id="GO:0002161">
    <property type="term" value="F:aminoacyl-tRNA deacylase activity"/>
    <property type="evidence" value="ECO:0007669"/>
    <property type="project" value="InterPro"/>
</dbReference>
<evidence type="ECO:0000313" key="7">
    <source>
        <dbReference type="EMBL" id="PKA58793.1"/>
    </source>
</evidence>
<dbReference type="InterPro" id="IPR014729">
    <property type="entry name" value="Rossmann-like_a/b/a_fold"/>
</dbReference>
<dbReference type="Gene3D" id="3.40.50.620">
    <property type="entry name" value="HUPs"/>
    <property type="match status" value="1"/>
</dbReference>
<dbReference type="PANTHER" id="PTHR45794:SF1">
    <property type="entry name" value="LEUCINE--TRNA LIGASE, CYTOPLASMIC"/>
    <property type="match status" value="1"/>
</dbReference>
<evidence type="ECO:0000313" key="8">
    <source>
        <dbReference type="Proteomes" id="UP000236161"/>
    </source>
</evidence>
<organism evidence="7 8">
    <name type="scientific">Apostasia shenzhenica</name>
    <dbReference type="NCBI Taxonomy" id="1088818"/>
    <lineage>
        <taxon>Eukaryota</taxon>
        <taxon>Viridiplantae</taxon>
        <taxon>Streptophyta</taxon>
        <taxon>Embryophyta</taxon>
        <taxon>Tracheophyta</taxon>
        <taxon>Spermatophyta</taxon>
        <taxon>Magnoliopsida</taxon>
        <taxon>Liliopsida</taxon>
        <taxon>Asparagales</taxon>
        <taxon>Orchidaceae</taxon>
        <taxon>Apostasioideae</taxon>
        <taxon>Apostasia</taxon>
    </lineage>
</organism>
<dbReference type="STRING" id="1088818.A0A2I0ATB7"/>
<dbReference type="SUPFAM" id="SSF52374">
    <property type="entry name" value="Nucleotidylyl transferase"/>
    <property type="match status" value="1"/>
</dbReference>
<dbReference type="InterPro" id="IPR009008">
    <property type="entry name" value="Val/Leu/Ile-tRNA-synth_edit"/>
</dbReference>
<dbReference type="Gene3D" id="3.90.740.10">
    <property type="entry name" value="Valyl/Leucyl/Isoleucyl-tRNA synthetase, editing domain"/>
    <property type="match status" value="1"/>
</dbReference>
<dbReference type="GO" id="GO:0005524">
    <property type="term" value="F:ATP binding"/>
    <property type="evidence" value="ECO:0007669"/>
    <property type="project" value="UniProtKB-KW"/>
</dbReference>